<accession>A0A0C3CJC1</accession>
<proteinExistence type="predicted"/>
<evidence type="ECO:0000313" key="3">
    <source>
        <dbReference type="Proteomes" id="UP000053424"/>
    </source>
</evidence>
<evidence type="ECO:0000313" key="2">
    <source>
        <dbReference type="EMBL" id="KIM44184.1"/>
    </source>
</evidence>
<protein>
    <submittedName>
        <fullName evidence="2">Uncharacterized protein</fullName>
    </submittedName>
</protein>
<feature type="region of interest" description="Disordered" evidence="1">
    <location>
        <begin position="25"/>
        <end position="52"/>
    </location>
</feature>
<evidence type="ECO:0000256" key="1">
    <source>
        <dbReference type="SAM" id="MobiDB-lite"/>
    </source>
</evidence>
<gene>
    <name evidence="2" type="ORF">M413DRAFT_443217</name>
</gene>
<dbReference type="Proteomes" id="UP000053424">
    <property type="component" value="Unassembled WGS sequence"/>
</dbReference>
<organism evidence="2 3">
    <name type="scientific">Hebeloma cylindrosporum</name>
    <dbReference type="NCBI Taxonomy" id="76867"/>
    <lineage>
        <taxon>Eukaryota</taxon>
        <taxon>Fungi</taxon>
        <taxon>Dikarya</taxon>
        <taxon>Basidiomycota</taxon>
        <taxon>Agaricomycotina</taxon>
        <taxon>Agaricomycetes</taxon>
        <taxon>Agaricomycetidae</taxon>
        <taxon>Agaricales</taxon>
        <taxon>Agaricineae</taxon>
        <taxon>Hymenogastraceae</taxon>
        <taxon>Hebeloma</taxon>
    </lineage>
</organism>
<dbReference type="HOGENOM" id="CLU_3087491_0_0_1"/>
<keyword evidence="3" id="KW-1185">Reference proteome</keyword>
<feature type="compositionally biased region" description="Basic residues" evidence="1">
    <location>
        <begin position="27"/>
        <end position="37"/>
    </location>
</feature>
<dbReference type="AlphaFoldDB" id="A0A0C3CJC1"/>
<name>A0A0C3CJC1_HEBCY</name>
<dbReference type="EMBL" id="KN831774">
    <property type="protein sequence ID" value="KIM44184.1"/>
    <property type="molecule type" value="Genomic_DNA"/>
</dbReference>
<reference evidence="2 3" key="1">
    <citation type="submission" date="2014-04" db="EMBL/GenBank/DDBJ databases">
        <authorList>
            <consortium name="DOE Joint Genome Institute"/>
            <person name="Kuo A."/>
            <person name="Gay G."/>
            <person name="Dore J."/>
            <person name="Kohler A."/>
            <person name="Nagy L.G."/>
            <person name="Floudas D."/>
            <person name="Copeland A."/>
            <person name="Barry K.W."/>
            <person name="Cichocki N."/>
            <person name="Veneault-Fourrey C."/>
            <person name="LaButti K."/>
            <person name="Lindquist E.A."/>
            <person name="Lipzen A."/>
            <person name="Lundell T."/>
            <person name="Morin E."/>
            <person name="Murat C."/>
            <person name="Sun H."/>
            <person name="Tunlid A."/>
            <person name="Henrissat B."/>
            <person name="Grigoriev I.V."/>
            <person name="Hibbett D.S."/>
            <person name="Martin F."/>
            <person name="Nordberg H.P."/>
            <person name="Cantor M.N."/>
            <person name="Hua S.X."/>
        </authorList>
    </citation>
    <scope>NUCLEOTIDE SEQUENCE [LARGE SCALE GENOMIC DNA]</scope>
    <source>
        <strain evidence="3">h7</strain>
    </source>
</reference>
<reference evidence="3" key="2">
    <citation type="submission" date="2015-01" db="EMBL/GenBank/DDBJ databases">
        <title>Evolutionary Origins and Diversification of the Mycorrhizal Mutualists.</title>
        <authorList>
            <consortium name="DOE Joint Genome Institute"/>
            <consortium name="Mycorrhizal Genomics Consortium"/>
            <person name="Kohler A."/>
            <person name="Kuo A."/>
            <person name="Nagy L.G."/>
            <person name="Floudas D."/>
            <person name="Copeland A."/>
            <person name="Barry K.W."/>
            <person name="Cichocki N."/>
            <person name="Veneault-Fourrey C."/>
            <person name="LaButti K."/>
            <person name="Lindquist E.A."/>
            <person name="Lipzen A."/>
            <person name="Lundell T."/>
            <person name="Morin E."/>
            <person name="Murat C."/>
            <person name="Riley R."/>
            <person name="Ohm R."/>
            <person name="Sun H."/>
            <person name="Tunlid A."/>
            <person name="Henrissat B."/>
            <person name="Grigoriev I.V."/>
            <person name="Hibbett D.S."/>
            <person name="Martin F."/>
        </authorList>
    </citation>
    <scope>NUCLEOTIDE SEQUENCE [LARGE SCALE GENOMIC DNA]</scope>
    <source>
        <strain evidence="3">h7</strain>
    </source>
</reference>
<sequence length="52" mass="5889">MATYSMVLAIGCQLDSSSLKNEIAGYARKKKERRRTQTSRTNNTDLENAHTK</sequence>